<sequence>MGCVASKAPVTPALDSSGASADLENSEEFLPPSLLWNRPQLCNYEFGDQSESEESKKKSSAGTSSVSFQLRNLNWCTEGEQVAAGWPTWLSAVAGEAIQGWVPLKADSFEKLEKIGQGTYSSVFRARETDTGRIVALKKVRFDNFEPESVRFMAREIQILRKLDHPNIIKLEGIITSRLSCSIYLVFEYMEHDLAGLSSCPDIKFSEPQIKCYMHQLLSGLDQCHSRGIIHRDIKCANLLVNNEGILKMADFGLANILNPEEKQPLTSRVVTLWYRPPELLLGSTDYDASVDLWSVGCVFAELFLGRPILPGRTEVEQIHKIFKLCGSPPEVYWKQSRMPHATVFKPQHPYENCLQETFDTLPESAFELLETFLSIEPKKRGTASAALASKYFRTKPYACDPSSFPKYQPNKEIDAKFREESRRRSVSSRLNVEATGRPSRPYKPSQESNGLANTASRREGLKIAQGSNRSNVKQEIPRVNNGTRLIIDQQPMPNIRYQDEHRHVKQNYQRVPFSGPLHLSASTSFAGPKKPNELHSHIKPQARSRSRHDKSGRLGPSNVSEITRTFKVNGEENRDLGHASSSNSKGYKPKDAFQIPRRHPELQDSTYSFNAYRSRDAVSSKNRSLVLIQLLRNIYFLLHHWPSWSFTDCLENFQGYIYQGEKVEFSGPLLLQSKKVDEFLEKHERHIRKAIRKSWFQRGKSHTS</sequence>
<dbReference type="Gene3D" id="1.10.510.10">
    <property type="entry name" value="Transferase(Phosphotransferase) domain 1"/>
    <property type="match status" value="1"/>
</dbReference>
<evidence type="ECO:0000256" key="10">
    <source>
        <dbReference type="SAM" id="MobiDB-lite"/>
    </source>
</evidence>
<feature type="domain" description="Protein kinase" evidence="11">
    <location>
        <begin position="109"/>
        <end position="393"/>
    </location>
</feature>
<dbReference type="PANTHER" id="PTHR24056:SF228">
    <property type="entry name" value="PROTEIN IMPAIRED IN BABA-INDUCED STERILITY 1"/>
    <property type="match status" value="1"/>
</dbReference>
<feature type="compositionally biased region" description="Basic residues" evidence="10">
    <location>
        <begin position="538"/>
        <end position="551"/>
    </location>
</feature>
<evidence type="ECO:0000256" key="2">
    <source>
        <dbReference type="ARBA" id="ARBA00012409"/>
    </source>
</evidence>
<dbReference type="FunFam" id="3.30.200.20:FF:000021">
    <property type="entry name" value="probable serine/threonine-protein kinase At1g54610"/>
    <property type="match status" value="1"/>
</dbReference>
<keyword evidence="4" id="KW-0808">Transferase</keyword>
<feature type="binding site" evidence="9">
    <location>
        <position position="138"/>
    </location>
    <ligand>
        <name>ATP</name>
        <dbReference type="ChEBI" id="CHEBI:30616"/>
    </ligand>
</feature>
<dbReference type="FunFam" id="1.10.510.10:FF:000043">
    <property type="entry name" value="probable serine/threonine-protein kinase At1g54610"/>
    <property type="match status" value="1"/>
</dbReference>
<organism evidence="12">
    <name type="scientific">Musa acuminata subsp. malaccensis</name>
    <name type="common">Wild banana</name>
    <name type="synonym">Musa malaccensis</name>
    <dbReference type="NCBI Taxonomy" id="214687"/>
    <lineage>
        <taxon>Eukaryota</taxon>
        <taxon>Viridiplantae</taxon>
        <taxon>Streptophyta</taxon>
        <taxon>Embryophyta</taxon>
        <taxon>Tracheophyta</taxon>
        <taxon>Spermatophyta</taxon>
        <taxon>Magnoliopsida</taxon>
        <taxon>Liliopsida</taxon>
        <taxon>Zingiberales</taxon>
        <taxon>Musaceae</taxon>
        <taxon>Musa</taxon>
    </lineage>
</organism>
<evidence type="ECO:0000259" key="11">
    <source>
        <dbReference type="PROSITE" id="PS50011"/>
    </source>
</evidence>
<comment type="similarity">
    <text evidence="1">Belongs to the protein kinase superfamily. CMGC Ser/Thr protein kinase family. CDC2/CDKX subfamily.</text>
</comment>
<reference evidence="12" key="1">
    <citation type="submission" date="2021-03" db="EMBL/GenBank/DDBJ databases">
        <authorList>
            <consortium name="Genoscope - CEA"/>
            <person name="William W."/>
        </authorList>
    </citation>
    <scope>NUCLEOTIDE SEQUENCE</scope>
    <source>
        <strain evidence="12">Doubled-haploid Pahang</strain>
    </source>
</reference>
<keyword evidence="3" id="KW-0723">Serine/threonine-protein kinase</keyword>
<evidence type="ECO:0000256" key="4">
    <source>
        <dbReference type="ARBA" id="ARBA00022679"/>
    </source>
</evidence>
<dbReference type="PROSITE" id="PS00107">
    <property type="entry name" value="PROTEIN_KINASE_ATP"/>
    <property type="match status" value="1"/>
</dbReference>
<dbReference type="AlphaFoldDB" id="A0A8D7A7M7"/>
<evidence type="ECO:0000313" key="12">
    <source>
        <dbReference type="EMBL" id="CAG1844265.1"/>
    </source>
</evidence>
<evidence type="ECO:0000256" key="6">
    <source>
        <dbReference type="ARBA" id="ARBA00022777"/>
    </source>
</evidence>
<evidence type="ECO:0000256" key="8">
    <source>
        <dbReference type="ARBA" id="ARBA00049280"/>
    </source>
</evidence>
<dbReference type="InterPro" id="IPR017441">
    <property type="entry name" value="Protein_kinase_ATP_BS"/>
</dbReference>
<dbReference type="PROSITE" id="PS00108">
    <property type="entry name" value="PROTEIN_KINASE_ST"/>
    <property type="match status" value="1"/>
</dbReference>
<evidence type="ECO:0000256" key="9">
    <source>
        <dbReference type="PROSITE-ProRule" id="PRU10141"/>
    </source>
</evidence>
<proteinExistence type="inferred from homology"/>
<gene>
    <name evidence="12" type="ORF">GSMUA_140600.1</name>
</gene>
<dbReference type="EC" id="2.7.11.23" evidence="2"/>
<dbReference type="InterPro" id="IPR050108">
    <property type="entry name" value="CDK"/>
</dbReference>
<feature type="region of interest" description="Disordered" evidence="10">
    <location>
        <begin position="1"/>
        <end position="23"/>
    </location>
</feature>
<comment type="catalytic activity">
    <reaction evidence="8">
        <text>[DNA-directed RNA polymerase] + ATP = phospho-[DNA-directed RNA polymerase] + ADP + H(+)</text>
        <dbReference type="Rhea" id="RHEA:10216"/>
        <dbReference type="Rhea" id="RHEA-COMP:11321"/>
        <dbReference type="Rhea" id="RHEA-COMP:11322"/>
        <dbReference type="ChEBI" id="CHEBI:15378"/>
        <dbReference type="ChEBI" id="CHEBI:30616"/>
        <dbReference type="ChEBI" id="CHEBI:43176"/>
        <dbReference type="ChEBI" id="CHEBI:68546"/>
        <dbReference type="ChEBI" id="CHEBI:456216"/>
        <dbReference type="EC" id="2.7.11.23"/>
    </reaction>
</comment>
<dbReference type="InterPro" id="IPR000719">
    <property type="entry name" value="Prot_kinase_dom"/>
</dbReference>
<dbReference type="InterPro" id="IPR011009">
    <property type="entry name" value="Kinase-like_dom_sf"/>
</dbReference>
<feature type="region of interest" description="Disordered" evidence="10">
    <location>
        <begin position="418"/>
        <end position="493"/>
    </location>
</feature>
<evidence type="ECO:0000256" key="7">
    <source>
        <dbReference type="ARBA" id="ARBA00022840"/>
    </source>
</evidence>
<dbReference type="PANTHER" id="PTHR24056">
    <property type="entry name" value="CELL DIVISION PROTEIN KINASE"/>
    <property type="match status" value="1"/>
</dbReference>
<evidence type="ECO:0000256" key="1">
    <source>
        <dbReference type="ARBA" id="ARBA00006485"/>
    </source>
</evidence>
<evidence type="ECO:0000256" key="5">
    <source>
        <dbReference type="ARBA" id="ARBA00022741"/>
    </source>
</evidence>
<dbReference type="Gene3D" id="3.30.200.20">
    <property type="entry name" value="Phosphorylase Kinase, domain 1"/>
    <property type="match status" value="1"/>
</dbReference>
<keyword evidence="6" id="KW-0418">Kinase</keyword>
<dbReference type="CDD" id="cd07840">
    <property type="entry name" value="STKc_CDK9_like"/>
    <property type="match status" value="1"/>
</dbReference>
<keyword evidence="5 9" id="KW-0547">Nucleotide-binding</keyword>
<dbReference type="SMART" id="SM00220">
    <property type="entry name" value="S_TKc"/>
    <property type="match status" value="1"/>
</dbReference>
<feature type="region of interest" description="Disordered" evidence="10">
    <location>
        <begin position="520"/>
        <end position="598"/>
    </location>
</feature>
<accession>A0A8D7A7M7</accession>
<feature type="compositionally biased region" description="Polar residues" evidence="10">
    <location>
        <begin position="446"/>
        <end position="456"/>
    </location>
</feature>
<dbReference type="EMBL" id="HG996469">
    <property type="protein sequence ID" value="CAG1844265.1"/>
    <property type="molecule type" value="Genomic_DNA"/>
</dbReference>
<evidence type="ECO:0000256" key="3">
    <source>
        <dbReference type="ARBA" id="ARBA00022527"/>
    </source>
</evidence>
<protein>
    <recommendedName>
        <fullName evidence="2">[RNA-polymerase]-subunit kinase</fullName>
        <ecNumber evidence="2">2.7.11.23</ecNumber>
    </recommendedName>
</protein>
<dbReference type="GO" id="GO:0008353">
    <property type="term" value="F:RNA polymerase II CTD heptapeptide repeat kinase activity"/>
    <property type="evidence" value="ECO:0007669"/>
    <property type="project" value="UniProtKB-EC"/>
</dbReference>
<dbReference type="InterPro" id="IPR008271">
    <property type="entry name" value="Ser/Thr_kinase_AS"/>
</dbReference>
<dbReference type="GO" id="GO:0005524">
    <property type="term" value="F:ATP binding"/>
    <property type="evidence" value="ECO:0007669"/>
    <property type="project" value="UniProtKB-UniRule"/>
</dbReference>
<name>A0A8D7A7M7_MUSAM</name>
<keyword evidence="7 9" id="KW-0067">ATP-binding</keyword>
<dbReference type="Pfam" id="PF00069">
    <property type="entry name" value="Pkinase"/>
    <property type="match status" value="1"/>
</dbReference>
<dbReference type="PROSITE" id="PS50011">
    <property type="entry name" value="PROTEIN_KINASE_DOM"/>
    <property type="match status" value="1"/>
</dbReference>
<dbReference type="SUPFAM" id="SSF56112">
    <property type="entry name" value="Protein kinase-like (PK-like)"/>
    <property type="match status" value="1"/>
</dbReference>